<keyword evidence="2" id="KW-0328">Glycosyltransferase</keyword>
<feature type="transmembrane region" description="Helical" evidence="17">
    <location>
        <begin position="47"/>
        <end position="67"/>
    </location>
</feature>
<dbReference type="PANTHER" id="PTHR30474:SF2">
    <property type="entry name" value="PEPTIDOGLYCAN GLYCOSYLTRANSFERASE FTSW-RELATED"/>
    <property type="match status" value="1"/>
</dbReference>
<keyword evidence="18" id="KW-0131">Cell cycle</keyword>
<dbReference type="GO" id="GO:0008955">
    <property type="term" value="F:peptidoglycan glycosyltransferase activity"/>
    <property type="evidence" value="ECO:0007669"/>
    <property type="project" value="UniProtKB-EC"/>
</dbReference>
<sequence length="409" mass="45220">MKNSLKKSNFLNYSILIPYLLLSAVGIVMVCSTTVPHELSRGLPPYHMVVTQAIFMILSFIILFIIYRMKLKTLKNRKLICFILIFLILSLVYTRLSPGTEVNGSHRWIQVPGIGTIQPAEYAKIFTVWFLASVFSDKQDEIYKQDIKCLFKGQNLFYKIFGGWRLPILIMIGTVIIMPDLGSSVMLLVITGSMVGASGVSSYWFKYAIRVLIIGIIIFIIFLYTVNGDVIPGHYVNSRFKAMVDPFGGIETYGHQMVNSYYAVVNGGWFGLGLGNSIQKHGFLPEAHTDFIFSIVIEELGVLGGGIILGLLFFMIIRILIVGIQAVDSFNSLISIGIAVTLLISVTVNVGGAFGIIPESGVTFPFISQGGSSFLILSLGIGFVLNVSADEKRKEIIRLSQESLLLEEV</sequence>
<comment type="function">
    <text evidence="16">Peptidoglycan polymerase that is essential for cell division.</text>
</comment>
<feature type="transmembrane region" description="Helical" evidence="17">
    <location>
        <begin position="156"/>
        <end position="177"/>
    </location>
</feature>
<evidence type="ECO:0000256" key="6">
    <source>
        <dbReference type="ARBA" id="ARBA00022984"/>
    </source>
</evidence>
<dbReference type="GO" id="GO:0015648">
    <property type="term" value="F:lipid-linked peptidoglycan transporter activity"/>
    <property type="evidence" value="ECO:0007669"/>
    <property type="project" value="TreeGrafter"/>
</dbReference>
<evidence type="ECO:0000256" key="2">
    <source>
        <dbReference type="ARBA" id="ARBA00022676"/>
    </source>
</evidence>
<evidence type="ECO:0000313" key="19">
    <source>
        <dbReference type="Proteomes" id="UP000194606"/>
    </source>
</evidence>
<feature type="transmembrane region" description="Helical" evidence="17">
    <location>
        <begin position="369"/>
        <end position="389"/>
    </location>
</feature>
<keyword evidence="18" id="KW-0132">Cell division</keyword>
<evidence type="ECO:0000256" key="14">
    <source>
        <dbReference type="ARBA" id="ARBA00044770"/>
    </source>
</evidence>
<evidence type="ECO:0000256" key="5">
    <source>
        <dbReference type="ARBA" id="ARBA00022960"/>
    </source>
</evidence>
<dbReference type="RefSeq" id="WP_061413062.1">
    <property type="nucleotide sequence ID" value="NZ_JASELJ010000017.1"/>
</dbReference>
<feature type="transmembrane region" description="Helical" evidence="17">
    <location>
        <begin position="116"/>
        <end position="135"/>
    </location>
</feature>
<dbReference type="InterPro" id="IPR001182">
    <property type="entry name" value="FtsW/RodA"/>
</dbReference>
<dbReference type="GO" id="GO:0005886">
    <property type="term" value="C:plasma membrane"/>
    <property type="evidence" value="ECO:0007669"/>
    <property type="project" value="TreeGrafter"/>
</dbReference>
<feature type="transmembrane region" description="Helical" evidence="17">
    <location>
        <begin position="333"/>
        <end position="357"/>
    </location>
</feature>
<keyword evidence="5" id="KW-0133">Cell shape</keyword>
<dbReference type="Pfam" id="PF01098">
    <property type="entry name" value="FTSW_RODA_SPOVE"/>
    <property type="match status" value="1"/>
</dbReference>
<feature type="transmembrane region" description="Helical" evidence="17">
    <location>
        <begin position="183"/>
        <end position="200"/>
    </location>
</feature>
<dbReference type="GO" id="GO:0032153">
    <property type="term" value="C:cell division site"/>
    <property type="evidence" value="ECO:0007669"/>
    <property type="project" value="TreeGrafter"/>
</dbReference>
<evidence type="ECO:0000256" key="10">
    <source>
        <dbReference type="ARBA" id="ARBA00033270"/>
    </source>
</evidence>
<dbReference type="AlphaFoldDB" id="A0A252CEN2"/>
<proteinExistence type="inferred from homology"/>
<keyword evidence="6" id="KW-0573">Peptidoglycan synthesis</keyword>
<keyword evidence="4 17" id="KW-0812">Transmembrane</keyword>
<evidence type="ECO:0000256" key="7">
    <source>
        <dbReference type="ARBA" id="ARBA00022989"/>
    </source>
</evidence>
<feature type="transmembrane region" description="Helical" evidence="17">
    <location>
        <begin position="300"/>
        <end position="321"/>
    </location>
</feature>
<evidence type="ECO:0000256" key="4">
    <source>
        <dbReference type="ARBA" id="ARBA00022692"/>
    </source>
</evidence>
<feature type="transmembrane region" description="Helical" evidence="17">
    <location>
        <begin position="79"/>
        <end position="96"/>
    </location>
</feature>
<evidence type="ECO:0000256" key="11">
    <source>
        <dbReference type="ARBA" id="ARBA00038053"/>
    </source>
</evidence>
<comment type="caution">
    <text evidence="18">The sequence shown here is derived from an EMBL/GenBank/DDBJ whole genome shotgun (WGS) entry which is preliminary data.</text>
</comment>
<dbReference type="PANTHER" id="PTHR30474">
    <property type="entry name" value="CELL CYCLE PROTEIN"/>
    <property type="match status" value="1"/>
</dbReference>
<evidence type="ECO:0000256" key="13">
    <source>
        <dbReference type="ARBA" id="ARBA00041418"/>
    </source>
</evidence>
<evidence type="ECO:0000256" key="16">
    <source>
        <dbReference type="ARBA" id="ARBA00049966"/>
    </source>
</evidence>
<evidence type="ECO:0000256" key="1">
    <source>
        <dbReference type="ARBA" id="ARBA00004141"/>
    </source>
</evidence>
<keyword evidence="3" id="KW-0808">Transferase</keyword>
<keyword evidence="8 17" id="KW-0472">Membrane</keyword>
<feature type="transmembrane region" description="Helical" evidence="17">
    <location>
        <begin position="207"/>
        <end position="226"/>
    </location>
</feature>
<dbReference type="Proteomes" id="UP000194606">
    <property type="component" value="Unassembled WGS sequence"/>
</dbReference>
<dbReference type="EC" id="2.4.99.28" evidence="14"/>
<gene>
    <name evidence="18" type="ORF">BZZ03_04375</name>
</gene>
<protein>
    <recommendedName>
        <fullName evidence="12">Probable peptidoglycan glycosyltransferase FtsW</fullName>
        <ecNumber evidence="14">2.4.99.28</ecNumber>
    </recommendedName>
    <alternativeName>
        <fullName evidence="13">Cell division protein FtsW</fullName>
    </alternativeName>
    <alternativeName>
        <fullName evidence="10">Cell wall polymerase</fullName>
    </alternativeName>
    <alternativeName>
        <fullName evidence="9">Peptidoglycan polymerase</fullName>
    </alternativeName>
</protein>
<comment type="catalytic activity">
    <reaction evidence="15">
        <text>[GlcNAc-(1-&gt;4)-Mur2Ac(oyl-L-Ala-gamma-D-Glu-L-Lys-D-Ala-D-Ala)](n)-di-trans,octa-cis-undecaprenyl diphosphate + beta-D-GlcNAc-(1-&gt;4)-Mur2Ac(oyl-L-Ala-gamma-D-Glu-L-Lys-D-Ala-D-Ala)-di-trans,octa-cis-undecaprenyl diphosphate = [GlcNAc-(1-&gt;4)-Mur2Ac(oyl-L-Ala-gamma-D-Glu-L-Lys-D-Ala-D-Ala)](n+1)-di-trans,octa-cis-undecaprenyl diphosphate + di-trans,octa-cis-undecaprenyl diphosphate + H(+)</text>
        <dbReference type="Rhea" id="RHEA:23708"/>
        <dbReference type="Rhea" id="RHEA-COMP:9602"/>
        <dbReference type="Rhea" id="RHEA-COMP:9603"/>
        <dbReference type="ChEBI" id="CHEBI:15378"/>
        <dbReference type="ChEBI" id="CHEBI:58405"/>
        <dbReference type="ChEBI" id="CHEBI:60033"/>
        <dbReference type="ChEBI" id="CHEBI:78435"/>
        <dbReference type="EC" id="2.4.99.28"/>
    </reaction>
</comment>
<dbReference type="GO" id="GO:0008360">
    <property type="term" value="P:regulation of cell shape"/>
    <property type="evidence" value="ECO:0007669"/>
    <property type="project" value="UniProtKB-KW"/>
</dbReference>
<dbReference type="GO" id="GO:0051301">
    <property type="term" value="P:cell division"/>
    <property type="evidence" value="ECO:0007669"/>
    <property type="project" value="UniProtKB-KW"/>
</dbReference>
<comment type="subcellular location">
    <subcellularLocation>
        <location evidence="1">Membrane</location>
        <topology evidence="1">Multi-pass membrane protein</topology>
    </subcellularLocation>
</comment>
<dbReference type="GO" id="GO:0009252">
    <property type="term" value="P:peptidoglycan biosynthetic process"/>
    <property type="evidence" value="ECO:0007669"/>
    <property type="project" value="UniProtKB-KW"/>
</dbReference>
<keyword evidence="7 17" id="KW-1133">Transmembrane helix</keyword>
<evidence type="ECO:0000256" key="8">
    <source>
        <dbReference type="ARBA" id="ARBA00023136"/>
    </source>
</evidence>
<evidence type="ECO:0000313" key="18">
    <source>
        <dbReference type="EMBL" id="OUK05014.1"/>
    </source>
</evidence>
<evidence type="ECO:0000256" key="17">
    <source>
        <dbReference type="SAM" id="Phobius"/>
    </source>
</evidence>
<organism evidence="18 19">
    <name type="scientific">Lactococcus petauri</name>
    <dbReference type="NCBI Taxonomy" id="1940789"/>
    <lineage>
        <taxon>Bacteria</taxon>
        <taxon>Bacillati</taxon>
        <taxon>Bacillota</taxon>
        <taxon>Bacilli</taxon>
        <taxon>Lactobacillales</taxon>
        <taxon>Streptococcaceae</taxon>
        <taxon>Lactococcus</taxon>
    </lineage>
</organism>
<evidence type="ECO:0000256" key="3">
    <source>
        <dbReference type="ARBA" id="ARBA00022679"/>
    </source>
</evidence>
<feature type="transmembrane region" description="Helical" evidence="17">
    <location>
        <begin position="12"/>
        <end position="35"/>
    </location>
</feature>
<evidence type="ECO:0000256" key="12">
    <source>
        <dbReference type="ARBA" id="ARBA00041185"/>
    </source>
</evidence>
<name>A0A252CEN2_9LACT</name>
<dbReference type="InterPro" id="IPR018365">
    <property type="entry name" value="Cell_cycle_FtsW-rel_CS"/>
</dbReference>
<reference evidence="18 19" key="1">
    <citation type="submission" date="2017-02" db="EMBL/GenBank/DDBJ databases">
        <authorList>
            <person name="Peterson S.W."/>
        </authorList>
    </citation>
    <scope>NUCLEOTIDE SEQUENCE [LARGE SCALE GENOMIC DNA]</scope>
    <source>
        <strain evidence="18">159469</strain>
    </source>
</reference>
<comment type="similarity">
    <text evidence="11">Belongs to the SEDS family. FtsW subfamily.</text>
</comment>
<evidence type="ECO:0000256" key="15">
    <source>
        <dbReference type="ARBA" id="ARBA00049902"/>
    </source>
</evidence>
<dbReference type="EMBL" id="MUIZ01000002">
    <property type="protein sequence ID" value="OUK05014.1"/>
    <property type="molecule type" value="Genomic_DNA"/>
</dbReference>
<evidence type="ECO:0000256" key="9">
    <source>
        <dbReference type="ARBA" id="ARBA00032370"/>
    </source>
</evidence>
<accession>A0A252CEN2</accession>
<dbReference type="PROSITE" id="PS00428">
    <property type="entry name" value="FTSW_RODA_SPOVE"/>
    <property type="match status" value="1"/>
</dbReference>